<feature type="domain" description="PAS" evidence="10">
    <location>
        <begin position="23"/>
        <end position="67"/>
    </location>
</feature>
<comment type="catalytic activity">
    <reaction evidence="1">
        <text>ATP + protein L-histidine = ADP + protein N-phospho-L-histidine.</text>
        <dbReference type="EC" id="2.7.13.3"/>
    </reaction>
</comment>
<gene>
    <name evidence="12" type="primary">nifL</name>
    <name evidence="12" type="ORF">F6R98_07485</name>
</gene>
<evidence type="ECO:0000256" key="5">
    <source>
        <dbReference type="ARBA" id="ARBA00022741"/>
    </source>
</evidence>
<dbReference type="NCBIfam" id="TIGR00229">
    <property type="entry name" value="sensory_box"/>
    <property type="match status" value="1"/>
</dbReference>
<evidence type="ECO:0000313" key="13">
    <source>
        <dbReference type="Proteomes" id="UP000325755"/>
    </source>
</evidence>
<dbReference type="SUPFAM" id="SSF55785">
    <property type="entry name" value="PYP-like sensor domain (PAS domain)"/>
    <property type="match status" value="2"/>
</dbReference>
<dbReference type="AlphaFoldDB" id="A0A5Q0BF38"/>
<accession>A0A5Q0BF38</accession>
<keyword evidence="4" id="KW-0808">Transferase</keyword>
<keyword evidence="5" id="KW-0547">Nucleotide-binding</keyword>
<protein>
    <recommendedName>
        <fullName evidence="2">histidine kinase</fullName>
        <ecNumber evidence="2">2.7.13.3</ecNumber>
    </recommendedName>
</protein>
<dbReference type="PROSITE" id="PS50112">
    <property type="entry name" value="PAS"/>
    <property type="match status" value="1"/>
</dbReference>
<dbReference type="InParanoid" id="A0A5Q0BF38"/>
<dbReference type="GO" id="GO:0004673">
    <property type="term" value="F:protein histidine kinase activity"/>
    <property type="evidence" value="ECO:0007669"/>
    <property type="project" value="UniProtKB-EC"/>
</dbReference>
<evidence type="ECO:0000259" key="10">
    <source>
        <dbReference type="PROSITE" id="PS50112"/>
    </source>
</evidence>
<dbReference type="CDD" id="cd00130">
    <property type="entry name" value="PAS"/>
    <property type="match status" value="1"/>
</dbReference>
<evidence type="ECO:0000256" key="4">
    <source>
        <dbReference type="ARBA" id="ARBA00022679"/>
    </source>
</evidence>
<dbReference type="InterPro" id="IPR013767">
    <property type="entry name" value="PAS_fold"/>
</dbReference>
<dbReference type="GO" id="GO:0005524">
    <property type="term" value="F:ATP binding"/>
    <property type="evidence" value="ECO:0007669"/>
    <property type="project" value="UniProtKB-KW"/>
</dbReference>
<evidence type="ECO:0000313" key="12">
    <source>
        <dbReference type="EMBL" id="QFY42485.1"/>
    </source>
</evidence>
<evidence type="ECO:0000259" key="9">
    <source>
        <dbReference type="PROSITE" id="PS50109"/>
    </source>
</evidence>
<dbReference type="Gene3D" id="3.30.565.10">
    <property type="entry name" value="Histidine kinase-like ATPase, C-terminal domain"/>
    <property type="match status" value="1"/>
</dbReference>
<dbReference type="Pfam" id="PF00989">
    <property type="entry name" value="PAS"/>
    <property type="match status" value="1"/>
</dbReference>
<proteinExistence type="predicted"/>
<evidence type="ECO:0000256" key="8">
    <source>
        <dbReference type="ARBA" id="ARBA00023012"/>
    </source>
</evidence>
<name>A0A5Q0BF38_9GAMM</name>
<keyword evidence="8" id="KW-0902">Two-component regulatory system</keyword>
<evidence type="ECO:0000256" key="2">
    <source>
        <dbReference type="ARBA" id="ARBA00012438"/>
    </source>
</evidence>
<reference evidence="12 13" key="1">
    <citation type="submission" date="2019-09" db="EMBL/GenBank/DDBJ databases">
        <title>Ecophysiology of the spiral-shaped methanotroph Methylospira mobilis as revealed by the complete genome sequence.</title>
        <authorList>
            <person name="Oshkin I.Y."/>
            <person name="Dedysh S.N."/>
            <person name="Miroshnikov K."/>
            <person name="Danilova O.V."/>
            <person name="Hakobyan A."/>
            <person name="Liesack W."/>
        </authorList>
    </citation>
    <scope>NUCLEOTIDE SEQUENCE [LARGE SCALE GENOMIC DNA]</scope>
    <source>
        <strain evidence="12 13">Shm1</strain>
    </source>
</reference>
<dbReference type="SMART" id="SM00387">
    <property type="entry name" value="HATPase_c"/>
    <property type="match status" value="1"/>
</dbReference>
<dbReference type="SMART" id="SM00086">
    <property type="entry name" value="PAC"/>
    <property type="match status" value="1"/>
</dbReference>
<dbReference type="InterPro" id="IPR000014">
    <property type="entry name" value="PAS"/>
</dbReference>
<dbReference type="PROSITE" id="PS50113">
    <property type="entry name" value="PAC"/>
    <property type="match status" value="1"/>
</dbReference>
<dbReference type="SMART" id="SM00091">
    <property type="entry name" value="PAS"/>
    <property type="match status" value="1"/>
</dbReference>
<feature type="domain" description="PAC" evidence="11">
    <location>
        <begin position="94"/>
        <end position="148"/>
    </location>
</feature>
<dbReference type="GO" id="GO:0009399">
    <property type="term" value="P:nitrogen fixation"/>
    <property type="evidence" value="ECO:0007669"/>
    <property type="project" value="InterPro"/>
</dbReference>
<dbReference type="InterPro" id="IPR004358">
    <property type="entry name" value="Sig_transdc_His_kin-like_C"/>
</dbReference>
<dbReference type="SUPFAM" id="SSF55874">
    <property type="entry name" value="ATPase domain of HSP90 chaperone/DNA topoisomerase II/histidine kinase"/>
    <property type="match status" value="1"/>
</dbReference>
<dbReference type="InterPro" id="IPR014285">
    <property type="entry name" value="N_fixation_neg-reg_NifL"/>
</dbReference>
<dbReference type="GO" id="GO:0000160">
    <property type="term" value="P:phosphorelay signal transduction system"/>
    <property type="evidence" value="ECO:0007669"/>
    <property type="project" value="UniProtKB-KW"/>
</dbReference>
<dbReference type="GO" id="GO:0006355">
    <property type="term" value="P:regulation of DNA-templated transcription"/>
    <property type="evidence" value="ECO:0007669"/>
    <property type="project" value="InterPro"/>
</dbReference>
<dbReference type="EC" id="2.7.13.3" evidence="2"/>
<dbReference type="InterPro" id="IPR000700">
    <property type="entry name" value="PAS-assoc_C"/>
</dbReference>
<dbReference type="EMBL" id="CP044205">
    <property type="protein sequence ID" value="QFY42485.1"/>
    <property type="molecule type" value="Genomic_DNA"/>
</dbReference>
<evidence type="ECO:0000256" key="7">
    <source>
        <dbReference type="ARBA" id="ARBA00022840"/>
    </source>
</evidence>
<organism evidence="12 13">
    <name type="scientific">Candidatus Methylospira mobilis</name>
    <dbReference type="NCBI Taxonomy" id="1808979"/>
    <lineage>
        <taxon>Bacteria</taxon>
        <taxon>Pseudomonadati</taxon>
        <taxon>Pseudomonadota</taxon>
        <taxon>Gammaproteobacteria</taxon>
        <taxon>Methylococcales</taxon>
        <taxon>Methylococcaceae</taxon>
        <taxon>Candidatus Methylospira</taxon>
    </lineage>
</organism>
<dbReference type="InterPro" id="IPR005467">
    <property type="entry name" value="His_kinase_dom"/>
</dbReference>
<keyword evidence="3" id="KW-0597">Phosphoprotein</keyword>
<dbReference type="InterPro" id="IPR036890">
    <property type="entry name" value="HATPase_C_sf"/>
</dbReference>
<feature type="domain" description="Histidine kinase" evidence="9">
    <location>
        <begin position="302"/>
        <end position="518"/>
    </location>
</feature>
<keyword evidence="13" id="KW-1185">Reference proteome</keyword>
<dbReference type="OrthoDB" id="7991996at2"/>
<dbReference type="PANTHER" id="PTHR43065:SF10">
    <property type="entry name" value="PEROXIDE STRESS-ACTIVATED HISTIDINE KINASE MAK3"/>
    <property type="match status" value="1"/>
</dbReference>
<evidence type="ECO:0000256" key="6">
    <source>
        <dbReference type="ARBA" id="ARBA00022777"/>
    </source>
</evidence>
<dbReference type="PRINTS" id="PR00344">
    <property type="entry name" value="BCTRLSENSOR"/>
</dbReference>
<evidence type="ECO:0000256" key="1">
    <source>
        <dbReference type="ARBA" id="ARBA00000085"/>
    </source>
</evidence>
<evidence type="ECO:0000256" key="3">
    <source>
        <dbReference type="ARBA" id="ARBA00022553"/>
    </source>
</evidence>
<evidence type="ECO:0000259" key="11">
    <source>
        <dbReference type="PROSITE" id="PS50113"/>
    </source>
</evidence>
<keyword evidence="7" id="KW-0067">ATP-binding</keyword>
<dbReference type="NCBIfam" id="TIGR02938">
    <property type="entry name" value="nifL_nitrog"/>
    <property type="match status" value="1"/>
</dbReference>
<keyword evidence="6" id="KW-0418">Kinase</keyword>
<dbReference type="Proteomes" id="UP000325755">
    <property type="component" value="Chromosome"/>
</dbReference>
<dbReference type="Gene3D" id="3.30.450.20">
    <property type="entry name" value="PAS domain"/>
    <property type="match status" value="2"/>
</dbReference>
<dbReference type="InterPro" id="IPR001610">
    <property type="entry name" value="PAC"/>
</dbReference>
<dbReference type="KEGG" id="mmob:F6R98_07485"/>
<sequence length="530" mass="59336">MKTKTGPDTPRLSGLPSGEMATQWNLYAETVEQAPVAISITDDRANILYVNQSFTETTGYASWEIIGCNESMLSDRQTPVAVYQSLWNTILAKKTWNGCLINRHKDGTRYLAELTIAPIVDADGKTTHYIGMHRDITEVHNLEQQVKNQKNLIETVFDSMPVAAVLLNASLEKVLANRMYHILAQELEYDTPARLFIAILKNDLAGSWEKLRLTTGSFKNHEVRIDQGGHLPARWFECSGNWFIHDDTLDSFFGEPGENYLLLTLSDITRQRKHEESIRINAMRALIAEEEKTRSVREAIQGAIHHIHGPLNQLSAARKLLGRRADTQENQALLGIFDQIIVASQNSISQLEGCMPASLSHADESININQLLHETIVVLTDRLLAGGIVVEWKPAAVLPILIGKEYPLRSAFKHIIENAIDAMNEAATFKRELKIATRADNNAIHVTIEDSGPGLSPDLHIRAFEPFFTTRKNDKRGRHSGMGLAMAQEIINQHLGIIQFDPDYQEGCRVNLQFSLTPSGQQQQGLFNHG</sequence>
<dbReference type="Pfam" id="PF02518">
    <property type="entry name" value="HATPase_c"/>
    <property type="match status" value="1"/>
</dbReference>
<dbReference type="InterPro" id="IPR035965">
    <property type="entry name" value="PAS-like_dom_sf"/>
</dbReference>
<dbReference type="PANTHER" id="PTHR43065">
    <property type="entry name" value="SENSOR HISTIDINE KINASE"/>
    <property type="match status" value="1"/>
</dbReference>
<dbReference type="PROSITE" id="PS50109">
    <property type="entry name" value="HIS_KIN"/>
    <property type="match status" value="1"/>
</dbReference>
<dbReference type="RefSeq" id="WP_153248481.1">
    <property type="nucleotide sequence ID" value="NZ_CP044205.1"/>
</dbReference>
<dbReference type="InterPro" id="IPR003594">
    <property type="entry name" value="HATPase_dom"/>
</dbReference>